<dbReference type="STRING" id="1842727.RD110_01760"/>
<sequence length="434" mass="49312">MMPQSHFMVVARLAEGHEPGLRLLLNAMNANPGQADPRNAVVPFALFEKLHFARLVLLDDALQADLQVYGLPRPVLPTYLAFMGDCDGPGRDLLAELAERANDGLRRIFTHCEGFTAGTDLLAWMCAHDRPLAAQYVNWVGRSVRQIREDDALRRLLSQRVRQDDADDDEATTAEAMRQALRRFADAEVAAGRLSLTPPVPTPPGWQLRQWLHLVAVPLAGLLVLPFLVVLAPLIVWQLRRREEADPEICPRPEAEALQALQDIEDFDVTNQYTALGPVKPGLFRLWLLSALLVAIDYACRHVFTRGHLARVQTIHFARWAFLNGRTRVVFTSNYDGSHQSYMDDFINKVAWGLNLVFSNGVGWPRTRWLILGGARREQPFKCYQRRHQVPTQVWYKAYPGLTLADLRRNQRVREGLARRRMNEVQAQAWLGLL</sequence>
<gene>
    <name evidence="2" type="ORF">RD110_01760</name>
</gene>
<reference evidence="2 3" key="1">
    <citation type="submission" date="2017-01" db="EMBL/GenBank/DDBJ databases">
        <authorList>
            <person name="Mah S.A."/>
            <person name="Swanson W.J."/>
            <person name="Moy G.W."/>
            <person name="Vacquier V.D."/>
        </authorList>
    </citation>
    <scope>NUCLEOTIDE SEQUENCE [LARGE SCALE GENOMIC DNA]</scope>
    <source>
        <strain evidence="2 3">DCY110</strain>
    </source>
</reference>
<dbReference type="Proteomes" id="UP000186609">
    <property type="component" value="Chromosome"/>
</dbReference>
<feature type="transmembrane region" description="Helical" evidence="1">
    <location>
        <begin position="211"/>
        <end position="237"/>
    </location>
</feature>
<evidence type="ECO:0000313" key="2">
    <source>
        <dbReference type="EMBL" id="APW36088.1"/>
    </source>
</evidence>
<keyword evidence="1" id="KW-1133">Transmembrane helix</keyword>
<proteinExistence type="predicted"/>
<evidence type="ECO:0000313" key="3">
    <source>
        <dbReference type="Proteomes" id="UP000186609"/>
    </source>
</evidence>
<dbReference type="KEGG" id="rhy:RD110_01760"/>
<dbReference type="RefSeq" id="WP_076196102.1">
    <property type="nucleotide sequence ID" value="NZ_CP019236.1"/>
</dbReference>
<evidence type="ECO:0000256" key="1">
    <source>
        <dbReference type="SAM" id="Phobius"/>
    </source>
</evidence>
<organism evidence="2 3">
    <name type="scientific">Rhodoferax koreensis</name>
    <dbReference type="NCBI Taxonomy" id="1842727"/>
    <lineage>
        <taxon>Bacteria</taxon>
        <taxon>Pseudomonadati</taxon>
        <taxon>Pseudomonadota</taxon>
        <taxon>Betaproteobacteria</taxon>
        <taxon>Burkholderiales</taxon>
        <taxon>Comamonadaceae</taxon>
        <taxon>Rhodoferax</taxon>
    </lineage>
</organism>
<protein>
    <recommendedName>
        <fullName evidence="4">Peroxidase</fullName>
    </recommendedName>
</protein>
<keyword evidence="1" id="KW-0812">Transmembrane</keyword>
<dbReference type="AlphaFoldDB" id="A0A1P8JQT3"/>
<name>A0A1P8JQT3_9BURK</name>
<evidence type="ECO:0008006" key="4">
    <source>
        <dbReference type="Google" id="ProtNLM"/>
    </source>
</evidence>
<dbReference type="EMBL" id="CP019236">
    <property type="protein sequence ID" value="APW36088.1"/>
    <property type="molecule type" value="Genomic_DNA"/>
</dbReference>
<keyword evidence="3" id="KW-1185">Reference proteome</keyword>
<dbReference type="OrthoDB" id="116741at2"/>
<keyword evidence="1" id="KW-0472">Membrane</keyword>
<accession>A0A1P8JQT3</accession>